<gene>
    <name evidence="12" type="primary">galE</name>
    <name evidence="12" type="ORF">J0541_003781</name>
</gene>
<comment type="similarity">
    <text evidence="4 10">Belongs to the NAD(P)-dependent epimerase/dehydratase family.</text>
</comment>
<comment type="catalytic activity">
    <reaction evidence="1 10">
        <text>UDP-alpha-D-glucose = UDP-alpha-D-galactose</text>
        <dbReference type="Rhea" id="RHEA:22168"/>
        <dbReference type="ChEBI" id="CHEBI:58885"/>
        <dbReference type="ChEBI" id="CHEBI:66914"/>
        <dbReference type="EC" id="5.1.3.2"/>
    </reaction>
</comment>
<organism evidence="12">
    <name type="scientific">Escherichia coli</name>
    <dbReference type="NCBI Taxonomy" id="562"/>
    <lineage>
        <taxon>Bacteria</taxon>
        <taxon>Pseudomonadati</taxon>
        <taxon>Pseudomonadota</taxon>
        <taxon>Gammaproteobacteria</taxon>
        <taxon>Enterobacterales</taxon>
        <taxon>Enterobacteriaceae</taxon>
        <taxon>Escherichia</taxon>
    </lineage>
</organism>
<dbReference type="Pfam" id="PF01370">
    <property type="entry name" value="Epimerase"/>
    <property type="match status" value="1"/>
</dbReference>
<comment type="cofactor">
    <cofactor evidence="2 10">
        <name>NAD(+)</name>
        <dbReference type="ChEBI" id="CHEBI:57540"/>
    </cofactor>
</comment>
<evidence type="ECO:0000256" key="8">
    <source>
        <dbReference type="ARBA" id="ARBA00023144"/>
    </source>
</evidence>
<dbReference type="AlphaFoldDB" id="A0A8H9W097"/>
<dbReference type="PANTHER" id="PTHR43725">
    <property type="entry name" value="UDP-GLUCOSE 4-EPIMERASE"/>
    <property type="match status" value="1"/>
</dbReference>
<dbReference type="GO" id="GO:0006012">
    <property type="term" value="P:galactose metabolic process"/>
    <property type="evidence" value="ECO:0007669"/>
    <property type="project" value="UniProtKB-UniPathway"/>
</dbReference>
<dbReference type="UniPathway" id="UPA00214"/>
<evidence type="ECO:0000256" key="6">
    <source>
        <dbReference type="ARBA" id="ARBA00018569"/>
    </source>
</evidence>
<comment type="pathway">
    <text evidence="3 10">Carbohydrate metabolism; galactose metabolism.</text>
</comment>
<dbReference type="NCBIfam" id="NF007956">
    <property type="entry name" value="PRK10675.1"/>
    <property type="match status" value="1"/>
</dbReference>
<dbReference type="InterPro" id="IPR005886">
    <property type="entry name" value="UDP_G4E"/>
</dbReference>
<dbReference type="InterPro" id="IPR001509">
    <property type="entry name" value="Epimerase_deHydtase"/>
</dbReference>
<evidence type="ECO:0000256" key="9">
    <source>
        <dbReference type="ARBA" id="ARBA00023235"/>
    </source>
</evidence>
<protein>
    <recommendedName>
        <fullName evidence="6 10">UDP-glucose 4-epimerase</fullName>
        <ecNumber evidence="5 10">5.1.3.2</ecNumber>
    </recommendedName>
</protein>
<evidence type="ECO:0000256" key="7">
    <source>
        <dbReference type="ARBA" id="ARBA00023027"/>
    </source>
</evidence>
<evidence type="ECO:0000256" key="4">
    <source>
        <dbReference type="ARBA" id="ARBA00007637"/>
    </source>
</evidence>
<dbReference type="RefSeq" id="WP_032203190.1">
    <property type="nucleotide sequence ID" value="NZ_CP114792.1"/>
</dbReference>
<evidence type="ECO:0000259" key="11">
    <source>
        <dbReference type="Pfam" id="PF01370"/>
    </source>
</evidence>
<dbReference type="Gene3D" id="3.90.25.10">
    <property type="entry name" value="UDP-galactose 4-epimerase, domain 1"/>
    <property type="match status" value="1"/>
</dbReference>
<evidence type="ECO:0000313" key="12">
    <source>
        <dbReference type="EMBL" id="HBB1574801.1"/>
    </source>
</evidence>
<dbReference type="EC" id="5.1.3.2" evidence="5 10"/>
<dbReference type="SUPFAM" id="SSF51735">
    <property type="entry name" value="NAD(P)-binding Rossmann-fold domains"/>
    <property type="match status" value="1"/>
</dbReference>
<dbReference type="EMBL" id="DADUEU010000026">
    <property type="protein sequence ID" value="HBB1574801.1"/>
    <property type="molecule type" value="Genomic_DNA"/>
</dbReference>
<comment type="caution">
    <text evidence="12">The sequence shown here is derived from an EMBL/GenBank/DDBJ whole genome shotgun (WGS) entry which is preliminary data.</text>
</comment>
<evidence type="ECO:0000256" key="10">
    <source>
        <dbReference type="RuleBase" id="RU366046"/>
    </source>
</evidence>
<reference evidence="12" key="2">
    <citation type="submission" date="2021-03" db="EMBL/GenBank/DDBJ databases">
        <authorList>
            <consortium name="NCBI Pathogen Detection Project"/>
        </authorList>
    </citation>
    <scope>NUCLEOTIDE SEQUENCE</scope>
    <source>
        <strain evidence="12">Escherichia coli</strain>
    </source>
</reference>
<dbReference type="GO" id="GO:0003978">
    <property type="term" value="F:UDP-glucose 4-epimerase activity"/>
    <property type="evidence" value="ECO:0007669"/>
    <property type="project" value="UniProtKB-UniRule"/>
</dbReference>
<evidence type="ECO:0000256" key="3">
    <source>
        <dbReference type="ARBA" id="ARBA00004947"/>
    </source>
</evidence>
<keyword evidence="9 10" id="KW-0413">Isomerase</keyword>
<dbReference type="PANTHER" id="PTHR43725:SF47">
    <property type="entry name" value="UDP-GLUCOSE 4-EPIMERASE"/>
    <property type="match status" value="1"/>
</dbReference>
<accession>A0A8H9W097</accession>
<dbReference type="CDD" id="cd05247">
    <property type="entry name" value="UDP_G4E_1_SDR_e"/>
    <property type="match status" value="1"/>
</dbReference>
<dbReference type="InterPro" id="IPR036291">
    <property type="entry name" value="NAD(P)-bd_dom_sf"/>
</dbReference>
<keyword evidence="10" id="KW-0119">Carbohydrate metabolism</keyword>
<evidence type="ECO:0000256" key="5">
    <source>
        <dbReference type="ARBA" id="ARBA00013189"/>
    </source>
</evidence>
<dbReference type="GO" id="GO:0005829">
    <property type="term" value="C:cytosol"/>
    <property type="evidence" value="ECO:0007669"/>
    <property type="project" value="TreeGrafter"/>
</dbReference>
<keyword evidence="7 10" id="KW-0520">NAD</keyword>
<reference evidence="12" key="1">
    <citation type="journal article" date="2018" name="Genome Biol.">
        <title>SKESA: strategic k-mer extension for scrupulous assemblies.</title>
        <authorList>
            <person name="Souvorov A."/>
            <person name="Agarwala R."/>
            <person name="Lipman D.J."/>
        </authorList>
    </citation>
    <scope>NUCLEOTIDE SEQUENCE</scope>
    <source>
        <strain evidence="12">Escherichia coli</strain>
    </source>
</reference>
<evidence type="ECO:0000256" key="2">
    <source>
        <dbReference type="ARBA" id="ARBA00001911"/>
    </source>
</evidence>
<dbReference type="Gene3D" id="3.40.50.720">
    <property type="entry name" value="NAD(P)-binding Rossmann-like Domain"/>
    <property type="match status" value="1"/>
</dbReference>
<dbReference type="NCBIfam" id="TIGR01179">
    <property type="entry name" value="galE"/>
    <property type="match status" value="1"/>
</dbReference>
<feature type="domain" description="NAD-dependent epimerase/dehydratase" evidence="11">
    <location>
        <begin position="3"/>
        <end position="264"/>
    </location>
</feature>
<keyword evidence="8" id="KW-0299">Galactose metabolism</keyword>
<evidence type="ECO:0000256" key="1">
    <source>
        <dbReference type="ARBA" id="ARBA00000083"/>
    </source>
</evidence>
<proteinExistence type="inferred from homology"/>
<dbReference type="Proteomes" id="UP000870292">
    <property type="component" value="Unassembled WGS sequence"/>
</dbReference>
<sequence length="340" mass="37957">MNVLVTGGLGYIGSHIVVDLLNSQFKVAVVDNLSNSNINVKNKIEFLTKRKIKFYECDICDDESINTIFNNNDFYAVIHLAGLKSVAESIQEPIRYYANNLEGTLCVIKNSIKYNVKKFVFSSSATVYGLPERIPLDESCQVGKTINPYGTSKFFSEQILHDIANANSQIDITILRYFNPVGAHSSMSIGEDPRGIPSNLVPYITKVAAGKLPFLSIFGGDYDTKDGTGVRDYIHVMDLAKGHIAALRMAADSSKSNFHIYNLGTGKGYSVLELVNIFETITGKKVNYKICDRRKGDVAECWSDPSLALEELHWKAEKDLSDMLKDAWAWEMRDVIPQEE</sequence>
<comment type="subunit">
    <text evidence="10">Homodimer.</text>
</comment>
<name>A0A8H9W097_ECOLX</name>